<comment type="caution">
    <text evidence="1">The sequence shown here is derived from an EMBL/GenBank/DDBJ whole genome shotgun (WGS) entry which is preliminary data.</text>
</comment>
<evidence type="ECO:0000313" key="2">
    <source>
        <dbReference type="Proteomes" id="UP001055013"/>
    </source>
</evidence>
<dbReference type="EMBL" id="BPUR01000005">
    <property type="protein sequence ID" value="GJH17140.1"/>
    <property type="molecule type" value="Genomic_DNA"/>
</dbReference>
<evidence type="ECO:0000313" key="1">
    <source>
        <dbReference type="EMBL" id="GJH17140.1"/>
    </source>
</evidence>
<organism evidence="1 2">
    <name type="scientific">Caballeronia novacaledonica</name>
    <dbReference type="NCBI Taxonomy" id="1544861"/>
    <lineage>
        <taxon>Bacteria</taxon>
        <taxon>Pseudomonadati</taxon>
        <taxon>Pseudomonadota</taxon>
        <taxon>Betaproteobacteria</taxon>
        <taxon>Burkholderiales</taxon>
        <taxon>Burkholderiaceae</taxon>
        <taxon>Caballeronia</taxon>
    </lineage>
</organism>
<keyword evidence="2" id="KW-1185">Reference proteome</keyword>
<dbReference type="Proteomes" id="UP001055013">
    <property type="component" value="Unassembled WGS sequence"/>
</dbReference>
<gene>
    <name evidence="1" type="ORF">CBA19CS22_11380</name>
</gene>
<proteinExistence type="predicted"/>
<protein>
    <submittedName>
        <fullName evidence="1">Uncharacterized protein</fullName>
    </submittedName>
</protein>
<accession>A0ACB5QQM3</accession>
<reference evidence="1" key="1">
    <citation type="submission" date="2021-09" db="EMBL/GenBank/DDBJ databases">
        <title>Isolation and characterization of 3-chlorobenzoate degrading bacteria from soils in Shizuoka.</title>
        <authorList>
            <person name="Ifat A."/>
            <person name="Ogawa N."/>
            <person name="Kimbara K."/>
            <person name="Moriuchi R."/>
            <person name="Dohra H."/>
            <person name="Shintani M."/>
        </authorList>
    </citation>
    <scope>NUCLEOTIDE SEQUENCE</scope>
    <source>
        <strain evidence="1">19CS2-2</strain>
    </source>
</reference>
<name>A0ACB5QQM3_9BURK</name>
<sequence length="54" mass="5781">MAKLRVTAGLNELLSLVTFFAAAKKVTAAPHRGSANKPTRIRDPATTTKTKITD</sequence>